<feature type="non-terminal residue" evidence="1">
    <location>
        <position position="1"/>
    </location>
</feature>
<dbReference type="Proteomes" id="UP000251960">
    <property type="component" value="Chromosome 5"/>
</dbReference>
<sequence length="25" mass="2529">GVLEASLRRRLGGKVCSSGKASLSP</sequence>
<evidence type="ECO:0000313" key="1">
    <source>
        <dbReference type="EMBL" id="PWZ22927.1"/>
    </source>
</evidence>
<dbReference type="EMBL" id="NCVQ01000006">
    <property type="protein sequence ID" value="PWZ22927.1"/>
    <property type="molecule type" value="Genomic_DNA"/>
</dbReference>
<organism evidence="1 2">
    <name type="scientific">Zea mays</name>
    <name type="common">Maize</name>
    <dbReference type="NCBI Taxonomy" id="4577"/>
    <lineage>
        <taxon>Eukaryota</taxon>
        <taxon>Viridiplantae</taxon>
        <taxon>Streptophyta</taxon>
        <taxon>Embryophyta</taxon>
        <taxon>Tracheophyta</taxon>
        <taxon>Spermatophyta</taxon>
        <taxon>Magnoliopsida</taxon>
        <taxon>Liliopsida</taxon>
        <taxon>Poales</taxon>
        <taxon>Poaceae</taxon>
        <taxon>PACMAD clade</taxon>
        <taxon>Panicoideae</taxon>
        <taxon>Andropogonodae</taxon>
        <taxon>Andropogoneae</taxon>
        <taxon>Tripsacinae</taxon>
        <taxon>Zea</taxon>
    </lineage>
</organism>
<accession>A0A3L6EUC4</accession>
<evidence type="ECO:0000313" key="2">
    <source>
        <dbReference type="Proteomes" id="UP000251960"/>
    </source>
</evidence>
<proteinExistence type="predicted"/>
<protein>
    <submittedName>
        <fullName evidence="1">Uncharacterized protein</fullName>
    </submittedName>
</protein>
<gene>
    <name evidence="1" type="ORF">Zm00014a_040008</name>
</gene>
<dbReference type="AlphaFoldDB" id="A0A3L6EUC4"/>
<reference evidence="1 2" key="1">
    <citation type="journal article" date="2018" name="Nat. Genet.">
        <title>Extensive intraspecific gene order and gene structural variations between Mo17 and other maize genomes.</title>
        <authorList>
            <person name="Sun S."/>
            <person name="Zhou Y."/>
            <person name="Chen J."/>
            <person name="Shi J."/>
            <person name="Zhao H."/>
            <person name="Zhao H."/>
            <person name="Song W."/>
            <person name="Zhang M."/>
            <person name="Cui Y."/>
            <person name="Dong X."/>
            <person name="Liu H."/>
            <person name="Ma X."/>
            <person name="Jiao Y."/>
            <person name="Wang B."/>
            <person name="Wei X."/>
            <person name="Stein J.C."/>
            <person name="Glaubitz J.C."/>
            <person name="Lu F."/>
            <person name="Yu G."/>
            <person name="Liang C."/>
            <person name="Fengler K."/>
            <person name="Li B."/>
            <person name="Rafalski A."/>
            <person name="Schnable P.S."/>
            <person name="Ware D.H."/>
            <person name="Buckler E.S."/>
            <person name="Lai J."/>
        </authorList>
    </citation>
    <scope>NUCLEOTIDE SEQUENCE [LARGE SCALE GENOMIC DNA]</scope>
    <source>
        <strain evidence="2">cv. Missouri 17</strain>
        <tissue evidence="1">Seedling</tissue>
    </source>
</reference>
<name>A0A3L6EUC4_MAIZE</name>
<comment type="caution">
    <text evidence="1">The sequence shown here is derived from an EMBL/GenBank/DDBJ whole genome shotgun (WGS) entry which is preliminary data.</text>
</comment>